<sequence>MYIGAIFFALKNNFGGIKYPVVSKVVKALLSLSHGNADVERGFSTSVLILTDNRASMSEKTLNSYMIVKYALKRYNNLPHTVPINKELLNLARIAHQKYDEYLKEKTKTKEQEHQTRVKEKIRKEEEKKRLEELELNKAKLEVEEKKLAELRQLEDAKSKQADKLLKEVSERLKKGIEKKNMEEIALAEAMLIGVSKLRGEAQDQQKQVRDKEKVVNKRKNNILDYFSKKPKKD</sequence>
<organism evidence="3 4">
    <name type="scientific">Lasius platythorax</name>
    <dbReference type="NCBI Taxonomy" id="488582"/>
    <lineage>
        <taxon>Eukaryota</taxon>
        <taxon>Metazoa</taxon>
        <taxon>Ecdysozoa</taxon>
        <taxon>Arthropoda</taxon>
        <taxon>Hexapoda</taxon>
        <taxon>Insecta</taxon>
        <taxon>Pterygota</taxon>
        <taxon>Neoptera</taxon>
        <taxon>Endopterygota</taxon>
        <taxon>Hymenoptera</taxon>
        <taxon>Apocrita</taxon>
        <taxon>Aculeata</taxon>
        <taxon>Formicoidea</taxon>
        <taxon>Formicidae</taxon>
        <taxon>Formicinae</taxon>
        <taxon>Lasius</taxon>
        <taxon>Lasius</taxon>
    </lineage>
</organism>
<evidence type="ECO:0000313" key="3">
    <source>
        <dbReference type="EMBL" id="CAL1671947.1"/>
    </source>
</evidence>
<evidence type="ECO:0000259" key="2">
    <source>
        <dbReference type="Pfam" id="PF05699"/>
    </source>
</evidence>
<evidence type="ECO:0000313" key="4">
    <source>
        <dbReference type="Proteomes" id="UP001497644"/>
    </source>
</evidence>
<dbReference type="EMBL" id="CAXIPU020000435">
    <property type="protein sequence ID" value="CAL1671947.1"/>
    <property type="molecule type" value="Genomic_DNA"/>
</dbReference>
<evidence type="ECO:0000256" key="1">
    <source>
        <dbReference type="SAM" id="Coils"/>
    </source>
</evidence>
<reference evidence="3" key="1">
    <citation type="submission" date="2024-04" db="EMBL/GenBank/DDBJ databases">
        <authorList>
            <consortium name="Molecular Ecology Group"/>
        </authorList>
    </citation>
    <scope>NUCLEOTIDE SEQUENCE</scope>
</reference>
<feature type="domain" description="HAT C-terminal dimerisation" evidence="2">
    <location>
        <begin position="18"/>
        <end position="71"/>
    </location>
</feature>
<name>A0AAV2MXJ6_9HYME</name>
<gene>
    <name evidence="3" type="ORF">LPLAT_LOCUS5362</name>
</gene>
<feature type="coiled-coil region" evidence="1">
    <location>
        <begin position="117"/>
        <end position="168"/>
    </location>
</feature>
<keyword evidence="4" id="KW-1185">Reference proteome</keyword>
<accession>A0AAV2MXJ6</accession>
<dbReference type="GO" id="GO:0046983">
    <property type="term" value="F:protein dimerization activity"/>
    <property type="evidence" value="ECO:0007669"/>
    <property type="project" value="InterPro"/>
</dbReference>
<dbReference type="InterPro" id="IPR012337">
    <property type="entry name" value="RNaseH-like_sf"/>
</dbReference>
<dbReference type="Proteomes" id="UP001497644">
    <property type="component" value="Unassembled WGS sequence"/>
</dbReference>
<proteinExistence type="predicted"/>
<dbReference type="SUPFAM" id="SSF53098">
    <property type="entry name" value="Ribonuclease H-like"/>
    <property type="match status" value="1"/>
</dbReference>
<dbReference type="InterPro" id="IPR008906">
    <property type="entry name" value="HATC_C_dom"/>
</dbReference>
<dbReference type="Pfam" id="PF05699">
    <property type="entry name" value="Dimer_Tnp_hAT"/>
    <property type="match status" value="1"/>
</dbReference>
<comment type="caution">
    <text evidence="3">The sequence shown here is derived from an EMBL/GenBank/DDBJ whole genome shotgun (WGS) entry which is preliminary data.</text>
</comment>
<dbReference type="AlphaFoldDB" id="A0AAV2MXJ6"/>
<protein>
    <recommendedName>
        <fullName evidence="2">HAT C-terminal dimerisation domain-containing protein</fullName>
    </recommendedName>
</protein>
<keyword evidence="1" id="KW-0175">Coiled coil</keyword>